<comment type="caution">
    <text evidence="2">The sequence shown here is derived from an EMBL/GenBank/DDBJ whole genome shotgun (WGS) entry which is preliminary data.</text>
</comment>
<gene>
    <name evidence="2" type="ORF">GF339_02460</name>
</gene>
<evidence type="ECO:0000256" key="1">
    <source>
        <dbReference type="SAM" id="Phobius"/>
    </source>
</evidence>
<keyword evidence="1" id="KW-0812">Transmembrane</keyword>
<dbReference type="AlphaFoldDB" id="A0A9D5Q4Z6"/>
<dbReference type="Proteomes" id="UP000649604">
    <property type="component" value="Unassembled WGS sequence"/>
</dbReference>
<accession>A0A9D5Q4Z6</accession>
<proteinExistence type="predicted"/>
<sequence length="248" mass="27739">MWKEERGTTLVEVLIAAAILLIALVPLMRVFLFELQVGNRAHKMTIATNLARDLAEEIRSQYFSDEFAEFTSDQYWQVWPNTSTIQSFGLETGESATTSPGSGRISQFDDVDDYDGWCRGAECTTPSVPETFDGYQYDGNQGYPDYSNFTRRVTVRNLFPIPSLTYTRNPYASYTGVTDADVYQDTVNRFEFENWSTLRVVSGEDATGRTPLKIIEIIVTYDGTGAGEVEVEDLSFAVMPVTPPTGGM</sequence>
<protein>
    <recommendedName>
        <fullName evidence="4">Type II secretion system protein</fullName>
    </recommendedName>
</protein>
<name>A0A9D5Q4Z6_9BACT</name>
<feature type="transmembrane region" description="Helical" evidence="1">
    <location>
        <begin position="13"/>
        <end position="33"/>
    </location>
</feature>
<dbReference type="EMBL" id="WJJP01000074">
    <property type="protein sequence ID" value="MBD3323416.1"/>
    <property type="molecule type" value="Genomic_DNA"/>
</dbReference>
<keyword evidence="1" id="KW-0472">Membrane</keyword>
<dbReference type="Pfam" id="PF07963">
    <property type="entry name" value="N_methyl"/>
    <property type="match status" value="1"/>
</dbReference>
<organism evidence="2 3">
    <name type="scientific">candidate division KSB3 bacterium</name>
    <dbReference type="NCBI Taxonomy" id="2044937"/>
    <lineage>
        <taxon>Bacteria</taxon>
        <taxon>candidate division KSB3</taxon>
    </lineage>
</organism>
<evidence type="ECO:0008006" key="4">
    <source>
        <dbReference type="Google" id="ProtNLM"/>
    </source>
</evidence>
<keyword evidence="1" id="KW-1133">Transmembrane helix</keyword>
<evidence type="ECO:0000313" key="2">
    <source>
        <dbReference type="EMBL" id="MBD3323416.1"/>
    </source>
</evidence>
<evidence type="ECO:0000313" key="3">
    <source>
        <dbReference type="Proteomes" id="UP000649604"/>
    </source>
</evidence>
<dbReference type="InterPro" id="IPR012902">
    <property type="entry name" value="N_methyl_site"/>
</dbReference>
<reference evidence="2" key="1">
    <citation type="submission" date="2019-11" db="EMBL/GenBank/DDBJ databases">
        <title>Microbial mats filling the niche in hypersaline microbial mats.</title>
        <authorList>
            <person name="Wong H.L."/>
            <person name="Macleod F.I."/>
            <person name="White R.A. III"/>
            <person name="Burns B.P."/>
        </authorList>
    </citation>
    <scope>NUCLEOTIDE SEQUENCE</scope>
    <source>
        <strain evidence="2">Rbin_158</strain>
    </source>
</reference>